<accession>A0A3A3G2V0</accession>
<dbReference type="CDD" id="cd07564">
    <property type="entry name" value="nitrilases_CHs"/>
    <property type="match status" value="1"/>
</dbReference>
<evidence type="ECO:0000256" key="1">
    <source>
        <dbReference type="ARBA" id="ARBA00008129"/>
    </source>
</evidence>
<feature type="domain" description="CN hydrolase" evidence="2">
    <location>
        <begin position="9"/>
        <end position="282"/>
    </location>
</feature>
<dbReference type="EMBL" id="QYUQ01000002">
    <property type="protein sequence ID" value="RJG02813.1"/>
    <property type="molecule type" value="Genomic_DNA"/>
</dbReference>
<dbReference type="OrthoDB" id="9803803at2"/>
<proteinExistence type="inferred from homology"/>
<keyword evidence="4" id="KW-1185">Reference proteome</keyword>
<dbReference type="PROSITE" id="PS50263">
    <property type="entry name" value="CN_HYDROLASE"/>
    <property type="match status" value="1"/>
</dbReference>
<dbReference type="InterPro" id="IPR044149">
    <property type="entry name" value="Nitrilases_CHs"/>
</dbReference>
<dbReference type="Proteomes" id="UP000266327">
    <property type="component" value="Unassembled WGS sequence"/>
</dbReference>
<dbReference type="InterPro" id="IPR003010">
    <property type="entry name" value="C-N_Hydrolase"/>
</dbReference>
<dbReference type="Gene3D" id="3.60.110.10">
    <property type="entry name" value="Carbon-nitrogen hydrolase"/>
    <property type="match status" value="1"/>
</dbReference>
<organism evidence="3 4">
    <name type="scientific">Noviherbaspirillum sedimenti</name>
    <dbReference type="NCBI Taxonomy" id="2320865"/>
    <lineage>
        <taxon>Bacteria</taxon>
        <taxon>Pseudomonadati</taxon>
        <taxon>Pseudomonadota</taxon>
        <taxon>Betaproteobacteria</taxon>
        <taxon>Burkholderiales</taxon>
        <taxon>Oxalobacteraceae</taxon>
        <taxon>Noviherbaspirillum</taxon>
    </lineage>
</organism>
<dbReference type="InterPro" id="IPR036526">
    <property type="entry name" value="C-N_Hydrolase_sf"/>
</dbReference>
<sequence length="361" mass="39103">MKSNRYPKFTAAAVQAAPIFLDAQATTEKACALIRKAAGEGATFIAFPEVFIAGYAYWNWIMSPLEGSAWFKRFYLAAIDVPGPEVQALQRTAEACGVTVVIGVNERSPVSMGTIYNTNLIIGPDGKLLGRHRKTVPTFAEKLTWGYGDGSSIRTYDTPVGKVGTLACGENTNTLARFALLAQGEQVHVANYIAYPFRKSYDIIEPIKIRAAAHSLEGKVFTVVSSSAMSQEILDLLGTTPERLELLSGAPNAFSGIFGPDGLLVSPPLIDEEGIVYGEIDLEKGFEPKQFHDILGHYNRFDIFELRLHQRSLSPLVIVDQAMPTEPNPISSPDLLSSASPDRAAVGERTGSAIFTLKSSS</sequence>
<dbReference type="RefSeq" id="WP_119786313.1">
    <property type="nucleotide sequence ID" value="NZ_QYUQ01000002.1"/>
</dbReference>
<dbReference type="GO" id="GO:0016787">
    <property type="term" value="F:hydrolase activity"/>
    <property type="evidence" value="ECO:0007669"/>
    <property type="project" value="UniProtKB-KW"/>
</dbReference>
<protein>
    <submittedName>
        <fullName evidence="3">Carbon-nitrogen hydrolase family protein</fullName>
    </submittedName>
</protein>
<dbReference type="AlphaFoldDB" id="A0A3A3G2V0"/>
<evidence type="ECO:0000313" key="3">
    <source>
        <dbReference type="EMBL" id="RJG02813.1"/>
    </source>
</evidence>
<keyword evidence="3" id="KW-0378">Hydrolase</keyword>
<dbReference type="Pfam" id="PF00795">
    <property type="entry name" value="CN_hydrolase"/>
    <property type="match status" value="1"/>
</dbReference>
<dbReference type="PANTHER" id="PTHR46044:SF2">
    <property type="entry name" value="CN HYDROLASE DOMAIN-CONTAINING PROTEIN"/>
    <property type="match status" value="1"/>
</dbReference>
<evidence type="ECO:0000313" key="4">
    <source>
        <dbReference type="Proteomes" id="UP000266327"/>
    </source>
</evidence>
<dbReference type="SUPFAM" id="SSF56317">
    <property type="entry name" value="Carbon-nitrogen hydrolase"/>
    <property type="match status" value="1"/>
</dbReference>
<comment type="similarity">
    <text evidence="1">Belongs to the carbon-nitrogen hydrolase superfamily. Nitrilase family.</text>
</comment>
<evidence type="ECO:0000259" key="2">
    <source>
        <dbReference type="PROSITE" id="PS50263"/>
    </source>
</evidence>
<comment type="caution">
    <text evidence="3">The sequence shown here is derived from an EMBL/GenBank/DDBJ whole genome shotgun (WGS) entry which is preliminary data.</text>
</comment>
<dbReference type="PANTHER" id="PTHR46044">
    <property type="entry name" value="NITRILASE"/>
    <property type="match status" value="1"/>
</dbReference>
<gene>
    <name evidence="3" type="ORF">D3878_15530</name>
</gene>
<reference evidence="4" key="1">
    <citation type="submission" date="2018-09" db="EMBL/GenBank/DDBJ databases">
        <authorList>
            <person name="Zhu H."/>
        </authorList>
    </citation>
    <scope>NUCLEOTIDE SEQUENCE [LARGE SCALE GENOMIC DNA]</scope>
    <source>
        <strain evidence="4">K1S02-23</strain>
    </source>
</reference>
<name>A0A3A3G2V0_9BURK</name>